<name>A0A3G5AJL6_9VIRU</name>
<dbReference type="EMBL" id="MK072498">
    <property type="protein sequence ID" value="AYV86143.1"/>
    <property type="molecule type" value="Genomic_DNA"/>
</dbReference>
<gene>
    <name evidence="1" type="ORF">Solumvirus1_18</name>
</gene>
<reference evidence="1" key="1">
    <citation type="submission" date="2018-10" db="EMBL/GenBank/DDBJ databases">
        <title>Hidden diversity of soil giant viruses.</title>
        <authorList>
            <person name="Schulz F."/>
            <person name="Alteio L."/>
            <person name="Goudeau D."/>
            <person name="Ryan E.M."/>
            <person name="Malmstrom R.R."/>
            <person name="Blanchard J."/>
            <person name="Woyke T."/>
        </authorList>
    </citation>
    <scope>NUCLEOTIDE SEQUENCE</scope>
    <source>
        <strain evidence="1">SMV1</strain>
    </source>
</reference>
<sequence length="367" mass="43065">MSTNDVLGRFYVSFIIRDEYFYGYSYIFLLFHNDAMMDREILLNKPIKVTPFILSLAKLNAIEGMAEFPYIPGLPLFPLIFTDIPIGSWYIGDSKQDKITFTRESEGSSLSAPITSKNYNINDRSSGNHLSITYQYGIPRALLHYNKQSDVDDFGYIRNWRFNDLLVPAFIQFNDNVPLKVLRSLNDEKQSIENGRNVVLVKRSYRPPQYNYLYRRNNTQILGNITLDDSNINDISDGNPKFIGEYINEHIQSDRITTIYKYYSVDHVPEGPQINETKLSNINYEYYNSDIFFFKDYESLQLEGYLNRMIEEVNIILHFILLKGIVKIILDYSRYGIGYTYYLNDIKEKFPQYKNDMDSILKAYSMK</sequence>
<protein>
    <submittedName>
        <fullName evidence="1">Uncharacterized protein</fullName>
    </submittedName>
</protein>
<evidence type="ECO:0000313" key="1">
    <source>
        <dbReference type="EMBL" id="AYV86143.1"/>
    </source>
</evidence>
<proteinExistence type="predicted"/>
<accession>A0A3G5AJL6</accession>
<organism evidence="1">
    <name type="scientific">Solumvirus sp</name>
    <dbReference type="NCBI Taxonomy" id="2487773"/>
    <lineage>
        <taxon>Viruses</taxon>
        <taxon>Pithoviruses</taxon>
    </lineage>
</organism>